<gene>
    <name evidence="1" type="ORF">B7698_01060</name>
</gene>
<dbReference type="EMBL" id="NCVH01000022">
    <property type="protein sequence ID" value="ORO96972.1"/>
    <property type="molecule type" value="Genomic_DNA"/>
</dbReference>
<name>A0A1X1KC01_STRMT</name>
<comment type="caution">
    <text evidence="1">The sequence shown here is derived from an EMBL/GenBank/DDBJ whole genome shotgun (WGS) entry which is preliminary data.</text>
</comment>
<evidence type="ECO:0000313" key="2">
    <source>
        <dbReference type="Proteomes" id="UP000193367"/>
    </source>
</evidence>
<evidence type="ECO:0000313" key="1">
    <source>
        <dbReference type="EMBL" id="ORO96972.1"/>
    </source>
</evidence>
<protein>
    <submittedName>
        <fullName evidence="1">Uncharacterized protein</fullName>
    </submittedName>
</protein>
<dbReference type="AlphaFoldDB" id="A0A1X1KC01"/>
<reference evidence="1 2" key="1">
    <citation type="journal article" date="2016" name="Eur. J. Clin. Microbiol. Infect. Dis.">
        <title>Whole genome sequencing as a tool for phylogenetic analysis of clinical strains of Mitis group streptococci.</title>
        <authorList>
            <person name="Rasmussen L.H."/>
            <person name="Dargis R."/>
            <person name="Hojholt K."/>
            <person name="Christensen J.J."/>
            <person name="Skovgaard O."/>
            <person name="Justesen U.S."/>
            <person name="Rosenvinge F.S."/>
            <person name="Moser C."/>
            <person name="Lukjancenko O."/>
            <person name="Rasmussen S."/>
            <person name="Nielsen X.C."/>
        </authorList>
    </citation>
    <scope>NUCLEOTIDE SEQUENCE [LARGE SCALE GENOMIC DNA]</scope>
    <source>
        <strain evidence="1 2">RH_17439_08</strain>
    </source>
</reference>
<dbReference type="RefSeq" id="WP_084864375.1">
    <property type="nucleotide sequence ID" value="NZ_NCVH01000022.1"/>
</dbReference>
<dbReference type="Proteomes" id="UP000193367">
    <property type="component" value="Unassembled WGS sequence"/>
</dbReference>
<accession>A0A1X1KC01</accession>
<proteinExistence type="predicted"/>
<organism evidence="1 2">
    <name type="scientific">Streptococcus mitis</name>
    <dbReference type="NCBI Taxonomy" id="28037"/>
    <lineage>
        <taxon>Bacteria</taxon>
        <taxon>Bacillati</taxon>
        <taxon>Bacillota</taxon>
        <taxon>Bacilli</taxon>
        <taxon>Lactobacillales</taxon>
        <taxon>Streptococcaceae</taxon>
        <taxon>Streptococcus</taxon>
        <taxon>Streptococcus mitis group</taxon>
    </lineage>
</organism>
<sequence length="89" mass="10446">MIKISISLLLDAIEDNIDDEALQSIDFESQIRKITKEFQGENGEFLVKEEAFETLPLDRETKNKIIDQIKQNSQNVFEDDFDTLLQLYY</sequence>